<reference evidence="3" key="1">
    <citation type="journal article" date="2015" name="Proc. Natl. Acad. Sci. U.S.A.">
        <title>Genome sequencing of adzuki bean (Vigna angularis) provides insight into high starch and low fat accumulation and domestication.</title>
        <authorList>
            <person name="Yang K."/>
            <person name="Tian Z."/>
            <person name="Chen C."/>
            <person name="Luo L."/>
            <person name="Zhao B."/>
            <person name="Wang Z."/>
            <person name="Yu L."/>
            <person name="Li Y."/>
            <person name="Sun Y."/>
            <person name="Li W."/>
            <person name="Chen Y."/>
            <person name="Li Y."/>
            <person name="Zhang Y."/>
            <person name="Ai D."/>
            <person name="Zhao J."/>
            <person name="Shang C."/>
            <person name="Ma Y."/>
            <person name="Wu B."/>
            <person name="Wang M."/>
            <person name="Gao L."/>
            <person name="Sun D."/>
            <person name="Zhang P."/>
            <person name="Guo F."/>
            <person name="Wang W."/>
            <person name="Li Y."/>
            <person name="Wang J."/>
            <person name="Varshney R.K."/>
            <person name="Wang J."/>
            <person name="Ling H.Q."/>
            <person name="Wan P."/>
        </authorList>
    </citation>
    <scope>NUCLEOTIDE SEQUENCE</scope>
    <source>
        <strain evidence="3">cv. Jingnong 6</strain>
    </source>
</reference>
<sequence length="135" mass="15105">MAKIRGASIHCEHEEYIEQEHVEHEHVQLEDVAQQQHEEGAFSRGPGTPGYLPITCNMLHLPYDKTSSHRVSSSLLVATSINIIPGFLVNATRPSLASQGSNPRQLSRRSTQPELNNQVFEFSKTYNKSTPPNNL</sequence>
<organism evidence="2 3">
    <name type="scientific">Phaseolus angularis</name>
    <name type="common">Azuki bean</name>
    <name type="synonym">Vigna angularis</name>
    <dbReference type="NCBI Taxonomy" id="3914"/>
    <lineage>
        <taxon>Eukaryota</taxon>
        <taxon>Viridiplantae</taxon>
        <taxon>Streptophyta</taxon>
        <taxon>Embryophyta</taxon>
        <taxon>Tracheophyta</taxon>
        <taxon>Spermatophyta</taxon>
        <taxon>Magnoliopsida</taxon>
        <taxon>eudicotyledons</taxon>
        <taxon>Gunneridae</taxon>
        <taxon>Pentapetalae</taxon>
        <taxon>rosids</taxon>
        <taxon>fabids</taxon>
        <taxon>Fabales</taxon>
        <taxon>Fabaceae</taxon>
        <taxon>Papilionoideae</taxon>
        <taxon>50 kb inversion clade</taxon>
        <taxon>NPAAA clade</taxon>
        <taxon>indigoferoid/millettioid clade</taxon>
        <taxon>Phaseoleae</taxon>
        <taxon>Vigna</taxon>
    </lineage>
</organism>
<evidence type="ECO:0000256" key="1">
    <source>
        <dbReference type="SAM" id="MobiDB-lite"/>
    </source>
</evidence>
<dbReference type="AlphaFoldDB" id="A0A0L9UCX0"/>
<name>A0A0L9UCX0_PHAAN</name>
<evidence type="ECO:0000313" key="3">
    <source>
        <dbReference type="Proteomes" id="UP000053144"/>
    </source>
</evidence>
<dbReference type="Proteomes" id="UP000053144">
    <property type="component" value="Chromosome 4"/>
</dbReference>
<dbReference type="Gramene" id="KOM40603">
    <property type="protein sequence ID" value="KOM40603"/>
    <property type="gene ID" value="LR48_Vigan04g080100"/>
</dbReference>
<evidence type="ECO:0000313" key="2">
    <source>
        <dbReference type="EMBL" id="KOM40603.1"/>
    </source>
</evidence>
<proteinExistence type="predicted"/>
<protein>
    <submittedName>
        <fullName evidence="2">Uncharacterized protein</fullName>
    </submittedName>
</protein>
<dbReference type="EMBL" id="CM003374">
    <property type="protein sequence ID" value="KOM40603.1"/>
    <property type="molecule type" value="Genomic_DNA"/>
</dbReference>
<feature type="region of interest" description="Disordered" evidence="1">
    <location>
        <begin position="93"/>
        <end position="117"/>
    </location>
</feature>
<gene>
    <name evidence="2" type="ORF">LR48_Vigan04g080100</name>
</gene>
<accession>A0A0L9UCX0</accession>